<accession>A0A6P7G1F5</accession>
<evidence type="ECO:0000256" key="4">
    <source>
        <dbReference type="ARBA" id="ARBA00023004"/>
    </source>
</evidence>
<dbReference type="GO" id="GO:0008198">
    <property type="term" value="F:ferrous iron binding"/>
    <property type="evidence" value="ECO:0007669"/>
    <property type="project" value="TreeGrafter"/>
</dbReference>
<dbReference type="GO" id="GO:0006879">
    <property type="term" value="P:intracellular iron ion homeostasis"/>
    <property type="evidence" value="ECO:0007669"/>
    <property type="project" value="UniProtKB-KW"/>
</dbReference>
<dbReference type="Pfam" id="PF00210">
    <property type="entry name" value="Ferritin"/>
    <property type="match status" value="1"/>
</dbReference>
<dbReference type="PANTHER" id="PTHR11431">
    <property type="entry name" value="FERRITIN"/>
    <property type="match status" value="1"/>
</dbReference>
<feature type="binding site" evidence="5">
    <location>
        <position position="193"/>
    </location>
    <ligand>
        <name>Fe cation</name>
        <dbReference type="ChEBI" id="CHEBI:24875"/>
        <label>1</label>
    </ligand>
</feature>
<keyword evidence="3 5" id="KW-0479">Metal-binding</keyword>
<feature type="signal peptide" evidence="7">
    <location>
        <begin position="1"/>
        <end position="20"/>
    </location>
</feature>
<feature type="binding site" evidence="5">
    <location>
        <position position="155"/>
    </location>
    <ligand>
        <name>Fe cation</name>
        <dbReference type="ChEBI" id="CHEBI:24875"/>
        <label>1</label>
    </ligand>
</feature>
<evidence type="ECO:0000256" key="3">
    <source>
        <dbReference type="ARBA" id="ARBA00022723"/>
    </source>
</evidence>
<dbReference type="InterPro" id="IPR001519">
    <property type="entry name" value="Ferritin"/>
</dbReference>
<dbReference type="SUPFAM" id="SSF47240">
    <property type="entry name" value="Ferritin-like"/>
    <property type="match status" value="1"/>
</dbReference>
<evidence type="ECO:0000256" key="6">
    <source>
        <dbReference type="RuleBase" id="RU361145"/>
    </source>
</evidence>
<dbReference type="InterPro" id="IPR012347">
    <property type="entry name" value="Ferritin-like"/>
</dbReference>
<dbReference type="FunCoup" id="A0A6P7G1F5">
    <property type="interactions" value="27"/>
</dbReference>
<dbReference type="AlphaFoldDB" id="A0A6P7G1F5"/>
<dbReference type="InterPro" id="IPR008331">
    <property type="entry name" value="Ferritin_DPS_dom"/>
</dbReference>
<keyword evidence="7" id="KW-0732">Signal</keyword>
<proteinExistence type="inferred from homology"/>
<dbReference type="InParanoid" id="A0A6P7G1F5"/>
<dbReference type="InterPro" id="IPR009040">
    <property type="entry name" value="Ferritin-like_diiron"/>
</dbReference>
<keyword evidence="4 5" id="KW-0408">Iron</keyword>
<dbReference type="Gene3D" id="1.20.1260.10">
    <property type="match status" value="1"/>
</dbReference>
<dbReference type="CDD" id="cd01056">
    <property type="entry name" value="Euk_Ferritin"/>
    <property type="match status" value="1"/>
</dbReference>
<organism evidence="9">
    <name type="scientific">Diabrotica virgifera virgifera</name>
    <name type="common">western corn rootworm</name>
    <dbReference type="NCBI Taxonomy" id="50390"/>
    <lineage>
        <taxon>Eukaryota</taxon>
        <taxon>Metazoa</taxon>
        <taxon>Ecdysozoa</taxon>
        <taxon>Arthropoda</taxon>
        <taxon>Hexapoda</taxon>
        <taxon>Insecta</taxon>
        <taxon>Pterygota</taxon>
        <taxon>Neoptera</taxon>
        <taxon>Endopterygota</taxon>
        <taxon>Coleoptera</taxon>
        <taxon>Polyphaga</taxon>
        <taxon>Cucujiformia</taxon>
        <taxon>Chrysomeloidea</taxon>
        <taxon>Chrysomelidae</taxon>
        <taxon>Galerucinae</taxon>
        <taxon>Diabroticina</taxon>
        <taxon>Diabroticites</taxon>
        <taxon>Diabrotica</taxon>
    </lineage>
</organism>
<dbReference type="GO" id="GO:0008199">
    <property type="term" value="F:ferric iron binding"/>
    <property type="evidence" value="ECO:0007669"/>
    <property type="project" value="InterPro"/>
</dbReference>
<dbReference type="OrthoDB" id="6363126at2759"/>
<dbReference type="GO" id="GO:0006826">
    <property type="term" value="P:iron ion transport"/>
    <property type="evidence" value="ECO:0007669"/>
    <property type="project" value="InterPro"/>
</dbReference>
<feature type="domain" description="Ferritin-like diiron" evidence="8">
    <location>
        <begin position="51"/>
        <end position="211"/>
    </location>
</feature>
<dbReference type="GO" id="GO:0005737">
    <property type="term" value="C:cytoplasm"/>
    <property type="evidence" value="ECO:0007669"/>
    <property type="project" value="TreeGrafter"/>
</dbReference>
<name>A0A6P7G1F5_DIAVI</name>
<evidence type="ECO:0000256" key="2">
    <source>
        <dbReference type="ARBA" id="ARBA00022434"/>
    </source>
</evidence>
<keyword evidence="2 6" id="KW-0409">Iron storage</keyword>
<gene>
    <name evidence="9" type="primary">LOC114333216</name>
</gene>
<evidence type="ECO:0000256" key="7">
    <source>
        <dbReference type="SAM" id="SignalP"/>
    </source>
</evidence>
<dbReference type="RefSeq" id="XP_028138873.1">
    <property type="nucleotide sequence ID" value="XM_028283072.1"/>
</dbReference>
<evidence type="ECO:0000313" key="9">
    <source>
        <dbReference type="RefSeq" id="XP_028138873.1"/>
    </source>
</evidence>
<feature type="chain" id="PRO_5028410938" description="Ferritin" evidence="7">
    <location>
        <begin position="21"/>
        <end position="230"/>
    </location>
</feature>
<evidence type="ECO:0000256" key="1">
    <source>
        <dbReference type="ARBA" id="ARBA00007513"/>
    </source>
</evidence>
<sequence length="230" mass="25918">MPGIMKAFIVLSIFCVAALASQDTCYNDAVTACDPAAARSVDKLNNCNAKFGGINSAQSDLQKFVNQNFIRSFEYLLLATNFDNYQRNRKGFEKLFRGLSDKKWNDGIEFIKYLTARGGEVDFNEISDGVKEEEAQPVSFDLNELTAVSKALDLEKKYVHDAFSIHLGAARSNKQFYDPELTDYLEKEVVHEQREIIRKLAGYSTDLSGLLDGPDSSLALFMFDDYLQKQ</sequence>
<dbReference type="InterPro" id="IPR009078">
    <property type="entry name" value="Ferritin-like_SF"/>
</dbReference>
<protein>
    <recommendedName>
        <fullName evidence="6">Ferritin</fullName>
    </recommendedName>
</protein>
<dbReference type="PROSITE" id="PS50905">
    <property type="entry name" value="FERRITIN_LIKE"/>
    <property type="match status" value="1"/>
</dbReference>
<reference evidence="9" key="1">
    <citation type="submission" date="2025-08" db="UniProtKB">
        <authorList>
            <consortium name="RefSeq"/>
        </authorList>
    </citation>
    <scope>IDENTIFICATION</scope>
    <source>
        <tissue evidence="9">Whole insect</tissue>
    </source>
</reference>
<comment type="similarity">
    <text evidence="1 6">Belongs to the ferritin family.</text>
</comment>
<dbReference type="PANTHER" id="PTHR11431:SF51">
    <property type="entry name" value="FERRITIN"/>
    <property type="match status" value="1"/>
</dbReference>
<evidence type="ECO:0000259" key="8">
    <source>
        <dbReference type="PROSITE" id="PS50905"/>
    </source>
</evidence>
<evidence type="ECO:0000256" key="5">
    <source>
        <dbReference type="PIRSR" id="PIRSR601519-1"/>
    </source>
</evidence>
<comment type="function">
    <text evidence="6">Stores iron in a soluble, non-toxic, readily available form. Important for iron homeostasis. Iron is taken up in the ferrous form and deposited as ferric hydroxides after oxidation.</text>
</comment>